<sequence length="77" mass="8227">MPWGYVRGCSWPRGTSGVSCPDPAVFELALRDVEMLDLQGRGTEAATAIAEGPTEDGRVDHDKGKRTLSPAAKPGTW</sequence>
<evidence type="ECO:0000313" key="2">
    <source>
        <dbReference type="EMBL" id="KAJ1190807.1"/>
    </source>
</evidence>
<dbReference type="Proteomes" id="UP001066276">
    <property type="component" value="Chromosome 2_2"/>
</dbReference>
<keyword evidence="3" id="KW-1185">Reference proteome</keyword>
<dbReference type="AlphaFoldDB" id="A0AAV7UP33"/>
<feature type="compositionally biased region" description="Basic and acidic residues" evidence="1">
    <location>
        <begin position="55"/>
        <end position="65"/>
    </location>
</feature>
<reference evidence="2" key="1">
    <citation type="journal article" date="2022" name="bioRxiv">
        <title>Sequencing and chromosome-scale assembly of the giantPleurodeles waltlgenome.</title>
        <authorList>
            <person name="Brown T."/>
            <person name="Elewa A."/>
            <person name="Iarovenko S."/>
            <person name="Subramanian E."/>
            <person name="Araus A.J."/>
            <person name="Petzold A."/>
            <person name="Susuki M."/>
            <person name="Suzuki K.-i.T."/>
            <person name="Hayashi T."/>
            <person name="Toyoda A."/>
            <person name="Oliveira C."/>
            <person name="Osipova E."/>
            <person name="Leigh N.D."/>
            <person name="Simon A."/>
            <person name="Yun M.H."/>
        </authorList>
    </citation>
    <scope>NUCLEOTIDE SEQUENCE</scope>
    <source>
        <strain evidence="2">20211129_DDA</strain>
        <tissue evidence="2">Liver</tissue>
    </source>
</reference>
<comment type="caution">
    <text evidence="2">The sequence shown here is derived from an EMBL/GenBank/DDBJ whole genome shotgun (WGS) entry which is preliminary data.</text>
</comment>
<evidence type="ECO:0000256" key="1">
    <source>
        <dbReference type="SAM" id="MobiDB-lite"/>
    </source>
</evidence>
<feature type="region of interest" description="Disordered" evidence="1">
    <location>
        <begin position="50"/>
        <end position="77"/>
    </location>
</feature>
<gene>
    <name evidence="2" type="ORF">NDU88_000126</name>
</gene>
<evidence type="ECO:0000313" key="3">
    <source>
        <dbReference type="Proteomes" id="UP001066276"/>
    </source>
</evidence>
<proteinExistence type="predicted"/>
<dbReference type="EMBL" id="JANPWB010000004">
    <property type="protein sequence ID" value="KAJ1190807.1"/>
    <property type="molecule type" value="Genomic_DNA"/>
</dbReference>
<protein>
    <submittedName>
        <fullName evidence="2">Uncharacterized protein</fullName>
    </submittedName>
</protein>
<accession>A0AAV7UP33</accession>
<organism evidence="2 3">
    <name type="scientific">Pleurodeles waltl</name>
    <name type="common">Iberian ribbed newt</name>
    <dbReference type="NCBI Taxonomy" id="8319"/>
    <lineage>
        <taxon>Eukaryota</taxon>
        <taxon>Metazoa</taxon>
        <taxon>Chordata</taxon>
        <taxon>Craniata</taxon>
        <taxon>Vertebrata</taxon>
        <taxon>Euteleostomi</taxon>
        <taxon>Amphibia</taxon>
        <taxon>Batrachia</taxon>
        <taxon>Caudata</taxon>
        <taxon>Salamandroidea</taxon>
        <taxon>Salamandridae</taxon>
        <taxon>Pleurodelinae</taxon>
        <taxon>Pleurodeles</taxon>
    </lineage>
</organism>
<name>A0AAV7UP33_PLEWA</name>